<comment type="caution">
    <text evidence="2">The sequence shown here is derived from an EMBL/GenBank/DDBJ whole genome shotgun (WGS) entry which is preliminary data.</text>
</comment>
<evidence type="ECO:0000256" key="1">
    <source>
        <dbReference type="SAM" id="Coils"/>
    </source>
</evidence>
<organism evidence="2 3">
    <name type="scientific">Halalkalibacter alkaliphilus</name>
    <dbReference type="NCBI Taxonomy" id="2917993"/>
    <lineage>
        <taxon>Bacteria</taxon>
        <taxon>Bacillati</taxon>
        <taxon>Bacillota</taxon>
        <taxon>Bacilli</taxon>
        <taxon>Bacillales</taxon>
        <taxon>Bacillaceae</taxon>
        <taxon>Halalkalibacter</taxon>
    </lineage>
</organism>
<dbReference type="InterPro" id="IPR046118">
    <property type="entry name" value="DUF6115"/>
</dbReference>
<protein>
    <submittedName>
        <fullName evidence="2">Uncharacterized protein</fullName>
    </submittedName>
</protein>
<reference evidence="2" key="1">
    <citation type="submission" date="2022-02" db="EMBL/GenBank/DDBJ databases">
        <title>Halalkalibacter sp. nov. isolated from Lonar Lake, India.</title>
        <authorList>
            <person name="Joshi A."/>
            <person name="Thite S."/>
            <person name="Lodha T."/>
        </authorList>
    </citation>
    <scope>NUCLEOTIDE SEQUENCE</scope>
    <source>
        <strain evidence="2">MEB205</strain>
    </source>
</reference>
<keyword evidence="1" id="KW-0175">Coiled coil</keyword>
<dbReference type="AlphaFoldDB" id="A0A9X2A3Z7"/>
<dbReference type="EMBL" id="JAKRYL010000004">
    <property type="protein sequence ID" value="MCL7746492.1"/>
    <property type="molecule type" value="Genomic_DNA"/>
</dbReference>
<name>A0A9X2A3Z7_9BACI</name>
<dbReference type="RefSeq" id="WP_250095413.1">
    <property type="nucleotide sequence ID" value="NZ_JAKRYL010000004.1"/>
</dbReference>
<evidence type="ECO:0000313" key="3">
    <source>
        <dbReference type="Proteomes" id="UP001139150"/>
    </source>
</evidence>
<proteinExistence type="predicted"/>
<feature type="coiled-coil region" evidence="1">
    <location>
        <begin position="32"/>
        <end position="74"/>
    </location>
</feature>
<sequence length="159" mass="18399">MTTLLVTISLLLHAFTFLWILTLMRQQPHSSKENYEQIKNEIEDLLVSYTAEMKEENEQLVKQLKEHKEKATLETNLKPSSHVTPKKHENHKQLIDDKTAKYKDYIPPIVKEDTEADVYQQSETAKVISLSNQGLDTSQIAKKLGLGKGEVELMLKFYR</sequence>
<accession>A0A9X2A3Z7</accession>
<keyword evidence="3" id="KW-1185">Reference proteome</keyword>
<gene>
    <name evidence="2" type="ORF">MF646_05080</name>
</gene>
<dbReference type="Proteomes" id="UP001139150">
    <property type="component" value="Unassembled WGS sequence"/>
</dbReference>
<dbReference type="Pfam" id="PF19610">
    <property type="entry name" value="DUF6115"/>
    <property type="match status" value="1"/>
</dbReference>
<evidence type="ECO:0000313" key="2">
    <source>
        <dbReference type="EMBL" id="MCL7746492.1"/>
    </source>
</evidence>